<feature type="transmembrane region" description="Helical" evidence="6">
    <location>
        <begin position="316"/>
        <end position="336"/>
    </location>
</feature>
<feature type="transmembrane region" description="Helical" evidence="6">
    <location>
        <begin position="230"/>
        <end position="248"/>
    </location>
</feature>
<dbReference type="PANTHER" id="PTHR30354">
    <property type="entry name" value="GNT FAMILY GLUCONATE TRANSPORTER"/>
    <property type="match status" value="1"/>
</dbReference>
<keyword evidence="3 6" id="KW-0812">Transmembrane</keyword>
<keyword evidence="5 6" id="KW-0472">Membrane</keyword>
<evidence type="ECO:0000256" key="5">
    <source>
        <dbReference type="ARBA" id="ARBA00023136"/>
    </source>
</evidence>
<evidence type="ECO:0000256" key="4">
    <source>
        <dbReference type="ARBA" id="ARBA00022989"/>
    </source>
</evidence>
<feature type="transmembrane region" description="Helical" evidence="6">
    <location>
        <begin position="94"/>
        <end position="127"/>
    </location>
</feature>
<evidence type="ECO:0000313" key="8">
    <source>
        <dbReference type="EMBL" id="MEQ2561761.1"/>
    </source>
</evidence>
<protein>
    <submittedName>
        <fullName evidence="8">Citrate:proton symporter</fullName>
    </submittedName>
</protein>
<sequence length="433" mass="45794">MVAVIGFLMIIAIVVLLLKGKMSPIVVLAVVPAVAALILRFSPVEIMAFIADGIKTTTSNGILFIFSVIYFGVLADTGLFDVIVGWLVKKAGNNVIAVTVVTAVIATIAHLDGTTAVTVLITIPSMYPVYKKMKIDPRILLCLTGACMGVMNLLPWGGPTARAATVLEMDATELWHMLIPLQVVGLVMNIALAVVLGMVAIKHGAGLGKGEEVAVDEKEKKEEASLRKSNAFLIFNFLLTAGVIALLSTGIGKSYVVFMLGLCILLAVNYPDQKLQDKLIKKHAPAALIISATLFAAGAMVGVFDGTGMLEAMANAIMAIIPAALGKYIHIIFGILALPLGLCVGTDAYFYGIMPLVMQVGETYGVASLNTALTMLIGKNLALMVSPLVPATYLAIGLTGTELKDHMKFSIPPYYLVSLMMLVFGVILGIVTI</sequence>
<dbReference type="EMBL" id="JBBMFJ010000001">
    <property type="protein sequence ID" value="MEQ2561761.1"/>
    <property type="molecule type" value="Genomic_DNA"/>
</dbReference>
<comment type="caution">
    <text evidence="8">The sequence shown here is derived from an EMBL/GenBank/DDBJ whole genome shotgun (WGS) entry which is preliminary data.</text>
</comment>
<gene>
    <name evidence="8" type="ORF">WMO41_00970</name>
</gene>
<keyword evidence="4 6" id="KW-1133">Transmembrane helix</keyword>
<evidence type="ECO:0000256" key="6">
    <source>
        <dbReference type="SAM" id="Phobius"/>
    </source>
</evidence>
<accession>A0ABV1HHH1</accession>
<comment type="subcellular location">
    <subcellularLocation>
        <location evidence="1">Membrane</location>
        <topology evidence="1">Multi-pass membrane protein</topology>
    </subcellularLocation>
</comment>
<evidence type="ECO:0000256" key="3">
    <source>
        <dbReference type="ARBA" id="ARBA00022692"/>
    </source>
</evidence>
<dbReference type="NCBIfam" id="TIGR00784">
    <property type="entry name" value="citMHS"/>
    <property type="match status" value="1"/>
</dbReference>
<evidence type="ECO:0000256" key="2">
    <source>
        <dbReference type="ARBA" id="ARBA00022448"/>
    </source>
</evidence>
<proteinExistence type="predicted"/>
<dbReference type="InterPro" id="IPR003474">
    <property type="entry name" value="Glcn_transporter"/>
</dbReference>
<dbReference type="RefSeq" id="WP_349228203.1">
    <property type="nucleotide sequence ID" value="NZ_JBBMFJ010000001.1"/>
</dbReference>
<feature type="transmembrane region" description="Helical" evidence="6">
    <location>
        <begin position="348"/>
        <end position="369"/>
    </location>
</feature>
<feature type="transmembrane region" description="Helical" evidence="6">
    <location>
        <begin position="27"/>
        <end position="50"/>
    </location>
</feature>
<feature type="transmembrane region" description="Helical" evidence="6">
    <location>
        <begin position="177"/>
        <end position="201"/>
    </location>
</feature>
<feature type="transmembrane region" description="Helical" evidence="6">
    <location>
        <begin position="62"/>
        <end position="88"/>
    </location>
</feature>
<feature type="transmembrane region" description="Helical" evidence="6">
    <location>
        <begin position="413"/>
        <end position="431"/>
    </location>
</feature>
<evidence type="ECO:0000313" key="9">
    <source>
        <dbReference type="Proteomes" id="UP001437460"/>
    </source>
</evidence>
<dbReference type="PANTHER" id="PTHR30354:SF26">
    <property type="entry name" value="TRANSPORTER, PUTATIVE-RELATED"/>
    <property type="match status" value="1"/>
</dbReference>
<feature type="transmembrane region" description="Helical" evidence="6">
    <location>
        <begin position="139"/>
        <end position="157"/>
    </location>
</feature>
<organism evidence="8 9">
    <name type="scientific">Ventrimonas faecis</name>
    <dbReference type="NCBI Taxonomy" id="3133170"/>
    <lineage>
        <taxon>Bacteria</taxon>
        <taxon>Bacillati</taxon>
        <taxon>Bacillota</taxon>
        <taxon>Clostridia</taxon>
        <taxon>Lachnospirales</taxon>
        <taxon>Lachnospiraceae</taxon>
        <taxon>Ventrimonas</taxon>
    </lineage>
</organism>
<dbReference type="Pfam" id="PF03600">
    <property type="entry name" value="CitMHS"/>
    <property type="match status" value="1"/>
</dbReference>
<reference evidence="8 9" key="1">
    <citation type="submission" date="2024-03" db="EMBL/GenBank/DDBJ databases">
        <title>Human intestinal bacterial collection.</title>
        <authorList>
            <person name="Pauvert C."/>
            <person name="Hitch T.C.A."/>
            <person name="Clavel T."/>
        </authorList>
    </citation>
    <scope>NUCLEOTIDE SEQUENCE [LARGE SCALE GENOMIC DNA]</scope>
    <source>
        <strain evidence="8 9">CLA-AP-H27</strain>
    </source>
</reference>
<dbReference type="InterPro" id="IPR014738">
    <property type="entry name" value="Citrate_transporter"/>
</dbReference>
<name>A0ABV1HHH1_9FIRM</name>
<keyword evidence="2" id="KW-0813">Transport</keyword>
<keyword evidence="9" id="KW-1185">Reference proteome</keyword>
<feature type="transmembrane region" description="Helical" evidence="6">
    <location>
        <begin position="283"/>
        <end position="304"/>
    </location>
</feature>
<evidence type="ECO:0000256" key="1">
    <source>
        <dbReference type="ARBA" id="ARBA00004141"/>
    </source>
</evidence>
<dbReference type="InterPro" id="IPR004680">
    <property type="entry name" value="Cit_transptr-like_dom"/>
</dbReference>
<feature type="domain" description="Citrate transporter-like" evidence="7">
    <location>
        <begin position="16"/>
        <end position="378"/>
    </location>
</feature>
<evidence type="ECO:0000259" key="7">
    <source>
        <dbReference type="Pfam" id="PF03600"/>
    </source>
</evidence>
<feature type="transmembrane region" description="Helical" evidence="6">
    <location>
        <begin position="381"/>
        <end position="401"/>
    </location>
</feature>
<dbReference type="Proteomes" id="UP001437460">
    <property type="component" value="Unassembled WGS sequence"/>
</dbReference>